<evidence type="ECO:0000313" key="4">
    <source>
        <dbReference type="EMBL" id="KAE8970388.1"/>
    </source>
</evidence>
<name>A0A6A3DJW6_9STRA</name>
<dbReference type="EMBL" id="QXFX01003528">
    <property type="protein sequence ID" value="KAE9068471.1"/>
    <property type="molecule type" value="Genomic_DNA"/>
</dbReference>
<dbReference type="Proteomes" id="UP000476176">
    <property type="component" value="Unassembled WGS sequence"/>
</dbReference>
<feature type="compositionally biased region" description="Low complexity" evidence="1">
    <location>
        <begin position="94"/>
        <end position="103"/>
    </location>
</feature>
<evidence type="ECO:0000313" key="16">
    <source>
        <dbReference type="Proteomes" id="UP000440732"/>
    </source>
</evidence>
<evidence type="ECO:0000313" key="10">
    <source>
        <dbReference type="EMBL" id="KAE9178284.1"/>
    </source>
</evidence>
<evidence type="ECO:0000313" key="18">
    <source>
        <dbReference type="Proteomes" id="UP000460718"/>
    </source>
</evidence>
<proteinExistence type="predicted"/>
<evidence type="ECO:0000313" key="13">
    <source>
        <dbReference type="Proteomes" id="UP000433483"/>
    </source>
</evidence>
<evidence type="ECO:0000313" key="20">
    <source>
        <dbReference type="Proteomes" id="UP000488956"/>
    </source>
</evidence>
<dbReference type="Proteomes" id="UP000441208">
    <property type="component" value="Unassembled WGS sequence"/>
</dbReference>
<feature type="region of interest" description="Disordered" evidence="1">
    <location>
        <begin position="93"/>
        <end position="118"/>
    </location>
</feature>
<evidence type="ECO:0000313" key="15">
    <source>
        <dbReference type="Proteomes" id="UP000440367"/>
    </source>
</evidence>
<dbReference type="Proteomes" id="UP000440732">
    <property type="component" value="Unassembled WGS sequence"/>
</dbReference>
<evidence type="ECO:0000313" key="11">
    <source>
        <dbReference type="EMBL" id="KAE9274518.1"/>
    </source>
</evidence>
<dbReference type="AlphaFoldDB" id="A0A6A3DJW6"/>
<evidence type="ECO:0000313" key="6">
    <source>
        <dbReference type="EMBL" id="KAE9069120.1"/>
    </source>
</evidence>
<dbReference type="InterPro" id="IPR059039">
    <property type="entry name" value="ZNF380_CC"/>
</dbReference>
<feature type="domain" description="ZNF380 coiled-coil" evidence="2">
    <location>
        <begin position="53"/>
        <end position="126"/>
    </location>
</feature>
<evidence type="ECO:0000256" key="1">
    <source>
        <dbReference type="SAM" id="MobiDB-lite"/>
    </source>
</evidence>
<dbReference type="EMBL" id="QXGB01003455">
    <property type="protein sequence ID" value="KAE9170691.1"/>
    <property type="molecule type" value="Genomic_DNA"/>
</dbReference>
<evidence type="ECO:0000313" key="5">
    <source>
        <dbReference type="EMBL" id="KAE9068471.1"/>
    </source>
</evidence>
<dbReference type="EMBL" id="QXGE01003549">
    <property type="protein sequence ID" value="KAE9274518.1"/>
    <property type="molecule type" value="Genomic_DNA"/>
</dbReference>
<dbReference type="Pfam" id="PF23406">
    <property type="entry name" value="ZNF380_CC"/>
    <property type="match status" value="1"/>
</dbReference>
<feature type="compositionally biased region" description="Basic and acidic residues" evidence="1">
    <location>
        <begin position="139"/>
        <end position="153"/>
    </location>
</feature>
<dbReference type="EMBL" id="QXFW01003503">
    <property type="protein sequence ID" value="KAE8970388.1"/>
    <property type="molecule type" value="Genomic_DNA"/>
</dbReference>
<evidence type="ECO:0000313" key="9">
    <source>
        <dbReference type="EMBL" id="KAE9175057.1"/>
    </source>
</evidence>
<evidence type="ECO:0000313" key="17">
    <source>
        <dbReference type="Proteomes" id="UP000441208"/>
    </source>
</evidence>
<dbReference type="Proteomes" id="UP000437068">
    <property type="component" value="Unassembled WGS sequence"/>
</dbReference>
<evidence type="ECO:0000313" key="14">
    <source>
        <dbReference type="Proteomes" id="UP000437068"/>
    </source>
</evidence>
<protein>
    <recommendedName>
        <fullName evidence="2">ZNF380 coiled-coil domain-containing protein</fullName>
    </recommendedName>
</protein>
<dbReference type="EMBL" id="QXGD01003362">
    <property type="protein sequence ID" value="KAE9178284.1"/>
    <property type="molecule type" value="Genomic_DNA"/>
</dbReference>
<evidence type="ECO:0000313" key="3">
    <source>
        <dbReference type="EMBL" id="KAE8921619.1"/>
    </source>
</evidence>
<feature type="region of interest" description="Disordered" evidence="1">
    <location>
        <begin position="133"/>
        <end position="203"/>
    </location>
</feature>
<dbReference type="Proteomes" id="UP000433483">
    <property type="component" value="Unassembled WGS sequence"/>
</dbReference>
<gene>
    <name evidence="11" type="ORF">PF001_g27028</name>
    <name evidence="10" type="ORF">PF002_g28114</name>
    <name evidence="9" type="ORF">PF004_g26500</name>
    <name evidence="8" type="ORF">PF005_g27466</name>
    <name evidence="7" type="ORF">PF006_g27000</name>
    <name evidence="6" type="ORF">PF007_g27439</name>
    <name evidence="3" type="ORF">PF009_g28104</name>
    <name evidence="5" type="ORF">PF010_g27054</name>
    <name evidence="4" type="ORF">PF011_g26439</name>
</gene>
<feature type="compositionally biased region" description="Basic residues" evidence="1">
    <location>
        <begin position="173"/>
        <end position="183"/>
    </location>
</feature>
<dbReference type="Proteomes" id="UP000488956">
    <property type="component" value="Unassembled WGS sequence"/>
</dbReference>
<feature type="region of interest" description="Disordered" evidence="1">
    <location>
        <begin position="1"/>
        <end position="60"/>
    </location>
</feature>
<dbReference type="EMBL" id="QXFZ01003430">
    <property type="protein sequence ID" value="KAE9069120.1"/>
    <property type="molecule type" value="Genomic_DNA"/>
</dbReference>
<comment type="caution">
    <text evidence="3">The sequence shown here is derived from an EMBL/GenBank/DDBJ whole genome shotgun (WGS) entry which is preliminary data.</text>
</comment>
<evidence type="ECO:0000259" key="2">
    <source>
        <dbReference type="Pfam" id="PF23406"/>
    </source>
</evidence>
<dbReference type="OrthoDB" id="77607at2759"/>
<reference evidence="12 13" key="1">
    <citation type="submission" date="2018-08" db="EMBL/GenBank/DDBJ databases">
        <title>Genomic investigation of the strawberry pathogen Phytophthora fragariae indicates pathogenicity is determined by transcriptional variation in three key races.</title>
        <authorList>
            <person name="Adams T.M."/>
            <person name="Armitage A.D."/>
            <person name="Sobczyk M.K."/>
            <person name="Bates H.J."/>
            <person name="Dunwell J.M."/>
            <person name="Nellist C.F."/>
            <person name="Harrison R.J."/>
        </authorList>
    </citation>
    <scope>NUCLEOTIDE SEQUENCE [LARGE SCALE GENOMIC DNA]</scope>
    <source>
        <strain evidence="11 14">A4</strain>
        <strain evidence="10 15">BC-1</strain>
        <strain evidence="9 19">BC-23</strain>
        <strain evidence="8 13">NOV-27</strain>
        <strain evidence="7 16">NOV-5</strain>
        <strain evidence="6 17">NOV-71</strain>
        <strain evidence="3 12">NOV-9</strain>
        <strain evidence="5 20">ONT-3</strain>
        <strain evidence="4 18">SCRP245</strain>
    </source>
</reference>
<evidence type="ECO:0000313" key="8">
    <source>
        <dbReference type="EMBL" id="KAE9170691.1"/>
    </source>
</evidence>
<dbReference type="Proteomes" id="UP000440367">
    <property type="component" value="Unassembled WGS sequence"/>
</dbReference>
<accession>A0A6A3DJW6</accession>
<evidence type="ECO:0000313" key="12">
    <source>
        <dbReference type="Proteomes" id="UP000429523"/>
    </source>
</evidence>
<feature type="compositionally biased region" description="Basic and acidic residues" evidence="1">
    <location>
        <begin position="107"/>
        <end position="118"/>
    </location>
</feature>
<keyword evidence="13" id="KW-1185">Reference proteome</keyword>
<dbReference type="Proteomes" id="UP000429523">
    <property type="component" value="Unassembled WGS sequence"/>
</dbReference>
<sequence>MGSSQDEIRRLMKEAKQKPSGAAASRAKPSNTKPQPPAKPSSSTASQSQQPAIPAGFFDDSLADAKARNVDVQQLAEKQLESDWEAFQEFAAGVEQQSVQEEQQQVEETKEREAVEQLDHMQYVDRYRVALERATSLRNGEKKPKTEKRKLQEAADDEAEGASAVETAVSEYKKKHKRTKRQRHSDSEDSDDFDPCNWRSRTF</sequence>
<dbReference type="Proteomes" id="UP000460718">
    <property type="component" value="Unassembled WGS sequence"/>
</dbReference>
<dbReference type="EMBL" id="QXGA01003550">
    <property type="protein sequence ID" value="KAE9082011.1"/>
    <property type="molecule type" value="Genomic_DNA"/>
</dbReference>
<evidence type="ECO:0000313" key="7">
    <source>
        <dbReference type="EMBL" id="KAE9082011.1"/>
    </source>
</evidence>
<feature type="compositionally biased region" description="Low complexity" evidence="1">
    <location>
        <begin position="40"/>
        <end position="55"/>
    </location>
</feature>
<organism evidence="3 12">
    <name type="scientific">Phytophthora fragariae</name>
    <dbReference type="NCBI Taxonomy" id="53985"/>
    <lineage>
        <taxon>Eukaryota</taxon>
        <taxon>Sar</taxon>
        <taxon>Stramenopiles</taxon>
        <taxon>Oomycota</taxon>
        <taxon>Peronosporomycetes</taxon>
        <taxon>Peronosporales</taxon>
        <taxon>Peronosporaceae</taxon>
        <taxon>Phytophthora</taxon>
    </lineage>
</organism>
<dbReference type="EMBL" id="QXGF01003411">
    <property type="protein sequence ID" value="KAE8921619.1"/>
    <property type="molecule type" value="Genomic_DNA"/>
</dbReference>
<dbReference type="EMBL" id="QXGC01003520">
    <property type="protein sequence ID" value="KAE9175057.1"/>
    <property type="molecule type" value="Genomic_DNA"/>
</dbReference>
<feature type="compositionally biased region" description="Basic and acidic residues" evidence="1">
    <location>
        <begin position="1"/>
        <end position="17"/>
    </location>
</feature>
<evidence type="ECO:0000313" key="19">
    <source>
        <dbReference type="Proteomes" id="UP000476176"/>
    </source>
</evidence>